<name>A0A7J3SK65_9CREN</name>
<sequence length="141" mass="16755">MEERPEHFIEGIEKKVLDELKSVNDELLFRIALDEARNSDVELKLRSGESLVLRSNDLEKLRKIIPPHLRAKILLPIEINIIISGDQVIYKINGDLWQVRMVKYIHSKKLRWRPEDELRREELERLIGEFPSLVRLKLIVR</sequence>
<evidence type="ECO:0000313" key="1">
    <source>
        <dbReference type="EMBL" id="HGZ59693.1"/>
    </source>
</evidence>
<accession>A0A7J3SK65</accession>
<proteinExistence type="predicted"/>
<dbReference type="EMBL" id="DTLS01000023">
    <property type="protein sequence ID" value="HGZ59693.1"/>
    <property type="molecule type" value="Genomic_DNA"/>
</dbReference>
<organism evidence="1">
    <name type="scientific">Fervidicoccus fontis</name>
    <dbReference type="NCBI Taxonomy" id="683846"/>
    <lineage>
        <taxon>Archaea</taxon>
        <taxon>Thermoproteota</taxon>
        <taxon>Thermoprotei</taxon>
        <taxon>Fervidicoccales</taxon>
        <taxon>Fervidicoccaceae</taxon>
        <taxon>Fervidicoccus</taxon>
    </lineage>
</organism>
<dbReference type="Pfam" id="PF01886">
    <property type="entry name" value="DUF61"/>
    <property type="match status" value="1"/>
</dbReference>
<protein>
    <submittedName>
        <fullName evidence="1">DUF61 family protein</fullName>
    </submittedName>
</protein>
<dbReference type="InterPro" id="IPR002746">
    <property type="entry name" value="UPF0216"/>
</dbReference>
<gene>
    <name evidence="1" type="ORF">ENW83_00585</name>
</gene>
<dbReference type="AlphaFoldDB" id="A0A7J3SK65"/>
<reference evidence="1" key="1">
    <citation type="journal article" date="2020" name="mSystems">
        <title>Genome- and Community-Level Interaction Insights into Carbon Utilization and Element Cycling Functions of Hydrothermarchaeota in Hydrothermal Sediment.</title>
        <authorList>
            <person name="Zhou Z."/>
            <person name="Liu Y."/>
            <person name="Xu W."/>
            <person name="Pan J."/>
            <person name="Luo Z.H."/>
            <person name="Li M."/>
        </authorList>
    </citation>
    <scope>NUCLEOTIDE SEQUENCE [LARGE SCALE GENOMIC DNA]</scope>
    <source>
        <strain evidence="1">SpSt-885</strain>
    </source>
</reference>
<comment type="caution">
    <text evidence="1">The sequence shown here is derived from an EMBL/GenBank/DDBJ whole genome shotgun (WGS) entry which is preliminary data.</text>
</comment>